<evidence type="ECO:0000256" key="1">
    <source>
        <dbReference type="SAM" id="MobiDB-lite"/>
    </source>
</evidence>
<dbReference type="AlphaFoldDB" id="A0A6V7VEU6"/>
<protein>
    <submittedName>
        <fullName evidence="3">Uncharacterized protein</fullName>
    </submittedName>
</protein>
<sequence>MPSSKTVSMLLATFVFVIYSVGLLTLVESTTTRIIEVGRGKHKLEADNVILSDGSRIAGREDMHEFNFLSKRGSCDLEIDYDHIIVYFQKRGGCTVDFIVEDSDISNTNDTSHTAEFTIVLYSDGQLSDCLMNCSKLMNRNFCAPSSVCDKHKINFSQKFIKLNFLMNTFPLLIKEESTNCYPFFEADQSSKELIKVKAWKIINVGDNSDESLIGKRLIVLHLLPDYMLFPSCTKNGTINEEEMIRKPGCSFAIEFNCPFGSELMKTNILSLSLSDLGAYQIGVCISDDELFVGSFLAAYCAYSSVCFKNKIKSSHKSIKLDFLMATFPRLIEEENSTFCPFEADQSPEELIKVKAWKIINVGDNSDESLIGKRLIVLHLLPNYIFPSCTENGTINEEEKMDIPKCSFAIEFSGEKYKMLTTKYKPRKKFTKSTSINYSTTKLLPSLHNKTFTTTLNPENNSTLTETTSTKTTLTTTQLKTLNKTKATIPVLIFPPEPNEREKDGIIDAIIMFAILILLICVAIGYYFIYLKKKEKPEDEFKSDLSINPVVIVAEDEGLDVDKTQEDEETSSDNENSEEVEIVSEGTSNSLMVDKTQREEEEKNEEEKEEKKQKEDKDFVLKIEKNEEDDENIVKV</sequence>
<feature type="compositionally biased region" description="Basic and acidic residues" evidence="1">
    <location>
        <begin position="595"/>
        <end position="618"/>
    </location>
</feature>
<keyword evidence="2" id="KW-0472">Membrane</keyword>
<name>A0A6V7VEU6_MELEN</name>
<keyword evidence="2" id="KW-0812">Transmembrane</keyword>
<feature type="transmembrane region" description="Helical" evidence="2">
    <location>
        <begin position="509"/>
        <end position="529"/>
    </location>
</feature>
<accession>A0A6V7VEU6</accession>
<feature type="compositionally biased region" description="Acidic residues" evidence="1">
    <location>
        <begin position="557"/>
        <end position="582"/>
    </location>
</feature>
<keyword evidence="2" id="KW-1133">Transmembrane helix</keyword>
<evidence type="ECO:0000313" key="3">
    <source>
        <dbReference type="EMBL" id="CAD2173496.1"/>
    </source>
</evidence>
<dbReference type="EMBL" id="CAJEWN010000218">
    <property type="protein sequence ID" value="CAD2173496.1"/>
    <property type="molecule type" value="Genomic_DNA"/>
</dbReference>
<feature type="region of interest" description="Disordered" evidence="1">
    <location>
        <begin position="557"/>
        <end position="618"/>
    </location>
</feature>
<dbReference type="Proteomes" id="UP000580250">
    <property type="component" value="Unassembled WGS sequence"/>
</dbReference>
<evidence type="ECO:0000313" key="4">
    <source>
        <dbReference type="Proteomes" id="UP000580250"/>
    </source>
</evidence>
<evidence type="ECO:0000256" key="2">
    <source>
        <dbReference type="SAM" id="Phobius"/>
    </source>
</evidence>
<reference evidence="3 4" key="1">
    <citation type="submission" date="2020-08" db="EMBL/GenBank/DDBJ databases">
        <authorList>
            <person name="Koutsovoulos G."/>
            <person name="Danchin GJ E."/>
        </authorList>
    </citation>
    <scope>NUCLEOTIDE SEQUENCE [LARGE SCALE GENOMIC DNA]</scope>
</reference>
<comment type="caution">
    <text evidence="3">The sequence shown here is derived from an EMBL/GenBank/DDBJ whole genome shotgun (WGS) entry which is preliminary data.</text>
</comment>
<gene>
    <name evidence="3" type="ORF">MENT_LOCUS25106</name>
</gene>
<proteinExistence type="predicted"/>
<organism evidence="3 4">
    <name type="scientific">Meloidogyne enterolobii</name>
    <name type="common">Root-knot nematode worm</name>
    <name type="synonym">Meloidogyne mayaguensis</name>
    <dbReference type="NCBI Taxonomy" id="390850"/>
    <lineage>
        <taxon>Eukaryota</taxon>
        <taxon>Metazoa</taxon>
        <taxon>Ecdysozoa</taxon>
        <taxon>Nematoda</taxon>
        <taxon>Chromadorea</taxon>
        <taxon>Rhabditida</taxon>
        <taxon>Tylenchina</taxon>
        <taxon>Tylenchomorpha</taxon>
        <taxon>Tylenchoidea</taxon>
        <taxon>Meloidogynidae</taxon>
        <taxon>Meloidogyninae</taxon>
        <taxon>Meloidogyne</taxon>
    </lineage>
</organism>